<sequence length="159" mass="16942">MAATDLPVGSLFSRVGDLDLGVQAALGGHIAWHAETDSQAAAHPLAIRGWEHVTQRAAPRLTVDGTRWLSAEFGALMMGPAGWVTKTDSLSRVAQLHLLGNAAVPRQTTQLTAFCPSTILRSRASPRWETSGECLAIGFHRRTWSWPSAAVFAGQTGGT</sequence>
<comment type="caution">
    <text evidence="1">The sequence shown here is derived from an EMBL/GenBank/DDBJ whole genome shotgun (WGS) entry which is preliminary data.</text>
</comment>
<evidence type="ECO:0000313" key="2">
    <source>
        <dbReference type="Proteomes" id="UP000179642"/>
    </source>
</evidence>
<accession>A0A1S2QE01</accession>
<protein>
    <submittedName>
        <fullName evidence="1">Uncharacterized protein</fullName>
    </submittedName>
</protein>
<gene>
    <name evidence="1" type="ORF">BIV23_17945</name>
</gene>
<name>A0A1S2QE01_9ACTN</name>
<dbReference type="EMBL" id="MLYO01000029">
    <property type="protein sequence ID" value="OIK04389.1"/>
    <property type="molecule type" value="Genomic_DNA"/>
</dbReference>
<proteinExistence type="predicted"/>
<organism evidence="1 2">
    <name type="scientific">Streptomyces monashensis</name>
    <dbReference type="NCBI Taxonomy" id="1678012"/>
    <lineage>
        <taxon>Bacteria</taxon>
        <taxon>Bacillati</taxon>
        <taxon>Actinomycetota</taxon>
        <taxon>Actinomycetes</taxon>
        <taxon>Kitasatosporales</taxon>
        <taxon>Streptomycetaceae</taxon>
        <taxon>Streptomyces</taxon>
    </lineage>
</organism>
<reference evidence="1 2" key="1">
    <citation type="submission" date="2016-10" db="EMBL/GenBank/DDBJ databases">
        <title>Genome sequence of Streptomyces sp. MUSC 1.</title>
        <authorList>
            <person name="Lee L.-H."/>
            <person name="Ser H.-L."/>
            <person name="Law J.W.-F."/>
        </authorList>
    </citation>
    <scope>NUCLEOTIDE SEQUENCE [LARGE SCALE GENOMIC DNA]</scope>
    <source>
        <strain evidence="1 2">MUSC 1</strain>
    </source>
</reference>
<dbReference type="AlphaFoldDB" id="A0A1S2QE01"/>
<keyword evidence="2" id="KW-1185">Reference proteome</keyword>
<dbReference type="Proteomes" id="UP000179642">
    <property type="component" value="Unassembled WGS sequence"/>
</dbReference>
<evidence type="ECO:0000313" key="1">
    <source>
        <dbReference type="EMBL" id="OIK04389.1"/>
    </source>
</evidence>